<feature type="compositionally biased region" description="Basic and acidic residues" evidence="4">
    <location>
        <begin position="78"/>
        <end position="89"/>
    </location>
</feature>
<feature type="region of interest" description="Disordered" evidence="4">
    <location>
        <begin position="316"/>
        <end position="339"/>
    </location>
</feature>
<dbReference type="Proteomes" id="UP000308365">
    <property type="component" value="Unassembled WGS sequence"/>
</dbReference>
<proteinExistence type="inferred from homology"/>
<dbReference type="PANTHER" id="PTHR47595">
    <property type="entry name" value="HEAT SHOCK 70 KDA PROTEIN 14"/>
    <property type="match status" value="1"/>
</dbReference>
<evidence type="ECO:0000256" key="4">
    <source>
        <dbReference type="SAM" id="MobiDB-lite"/>
    </source>
</evidence>
<dbReference type="Pfam" id="PF13837">
    <property type="entry name" value="Myb_DNA-bind_4"/>
    <property type="match status" value="1"/>
</dbReference>
<feature type="non-terminal residue" evidence="6">
    <location>
        <position position="453"/>
    </location>
</feature>
<evidence type="ECO:0000259" key="5">
    <source>
        <dbReference type="Pfam" id="PF13837"/>
    </source>
</evidence>
<dbReference type="EMBL" id="RWIC01001282">
    <property type="protein sequence ID" value="TKC36533.1"/>
    <property type="molecule type" value="Genomic_DNA"/>
</dbReference>
<evidence type="ECO:0000256" key="1">
    <source>
        <dbReference type="ARBA" id="ARBA00007381"/>
    </source>
</evidence>
<dbReference type="Gene3D" id="1.10.10.60">
    <property type="entry name" value="Homeodomain-like"/>
    <property type="match status" value="1"/>
</dbReference>
<name>A0A4U1EK65_MONMO</name>
<evidence type="ECO:0000313" key="6">
    <source>
        <dbReference type="EMBL" id="TKC36533.1"/>
    </source>
</evidence>
<dbReference type="GO" id="GO:0005524">
    <property type="term" value="F:ATP binding"/>
    <property type="evidence" value="ECO:0007669"/>
    <property type="project" value="UniProtKB-KW"/>
</dbReference>
<dbReference type="InterPro" id="IPR043129">
    <property type="entry name" value="ATPase_NBD"/>
</dbReference>
<keyword evidence="2" id="KW-0547">Nucleotide-binding</keyword>
<comment type="caution">
    <text evidence="6">The sequence shown here is derived from an EMBL/GenBank/DDBJ whole genome shotgun (WGS) entry which is preliminary data.</text>
</comment>
<dbReference type="FunFam" id="3.30.420.40:FF:000028">
    <property type="entry name" value="heat shock 70 kDa protein-like"/>
    <property type="match status" value="1"/>
</dbReference>
<protein>
    <recommendedName>
        <fullName evidence="5">Myb/SANT-like DNA-binding domain-containing protein</fullName>
    </recommendedName>
</protein>
<dbReference type="GO" id="GO:0140662">
    <property type="term" value="F:ATP-dependent protein folding chaperone"/>
    <property type="evidence" value="ECO:0007669"/>
    <property type="project" value="InterPro"/>
</dbReference>
<dbReference type="AlphaFoldDB" id="A0A4U1EK65"/>
<organism evidence="6 7">
    <name type="scientific">Monodon monoceros</name>
    <name type="common">Narwhal</name>
    <name type="synonym">Ceratodon monodon</name>
    <dbReference type="NCBI Taxonomy" id="40151"/>
    <lineage>
        <taxon>Eukaryota</taxon>
        <taxon>Metazoa</taxon>
        <taxon>Chordata</taxon>
        <taxon>Craniata</taxon>
        <taxon>Vertebrata</taxon>
        <taxon>Euteleostomi</taxon>
        <taxon>Mammalia</taxon>
        <taxon>Eutheria</taxon>
        <taxon>Laurasiatheria</taxon>
        <taxon>Artiodactyla</taxon>
        <taxon>Whippomorpha</taxon>
        <taxon>Cetacea</taxon>
        <taxon>Odontoceti</taxon>
        <taxon>Monodontidae</taxon>
        <taxon>Monodon</taxon>
    </lineage>
</organism>
<evidence type="ECO:0000256" key="2">
    <source>
        <dbReference type="ARBA" id="ARBA00022741"/>
    </source>
</evidence>
<dbReference type="InterPro" id="IPR044822">
    <property type="entry name" value="Myb_DNA-bind_4"/>
</dbReference>
<accession>A0A4U1EK65</accession>
<dbReference type="Pfam" id="PF00012">
    <property type="entry name" value="HSP70"/>
    <property type="match status" value="1"/>
</dbReference>
<feature type="region of interest" description="Disordered" evidence="4">
    <location>
        <begin position="73"/>
        <end position="111"/>
    </location>
</feature>
<comment type="similarity">
    <text evidence="1">Belongs to the heat shock protein 70 family.</text>
</comment>
<gene>
    <name evidence="6" type="ORF">EI555_002316</name>
</gene>
<reference evidence="7" key="1">
    <citation type="journal article" date="2019" name="IScience">
        <title>Narwhal Genome Reveals Long-Term Low Genetic Diversity despite Current Large Abundance Size.</title>
        <authorList>
            <person name="Westbury M.V."/>
            <person name="Petersen B."/>
            <person name="Garde E."/>
            <person name="Heide-Jorgensen M.P."/>
            <person name="Lorenzen E.D."/>
        </authorList>
    </citation>
    <scope>NUCLEOTIDE SEQUENCE [LARGE SCALE GENOMIC DNA]</scope>
</reference>
<keyword evidence="3" id="KW-0067">ATP-binding</keyword>
<dbReference type="Gene3D" id="3.30.420.40">
    <property type="match status" value="1"/>
</dbReference>
<dbReference type="SUPFAM" id="SSF53067">
    <property type="entry name" value="Actin-like ATPase domain"/>
    <property type="match status" value="1"/>
</dbReference>
<evidence type="ECO:0000256" key="3">
    <source>
        <dbReference type="ARBA" id="ARBA00022840"/>
    </source>
</evidence>
<dbReference type="InterPro" id="IPR013126">
    <property type="entry name" value="Hsp_70_fam"/>
</dbReference>
<sequence>MAAIRVHLGCTTTCAAIYKGGRADVVANDAGDRVTPAVFAYSENEEVVGLAAKQSRIRNISNTVMKQLALRGKNRLAPGDRPEHTEPPHTFRSAPCCQEPPPASLPSQSAMATSNSSAGIRWSRQETRMLLSILGEAQYIQRLQTIHHNADVYQAVSKQMQQEGFCCTERQCRSKFKVLKVLYLKVYVAHATNTLDHLLGNQIVTDTENLMEEAAWAQHCVQNLTASAIPGEEGTSILGPKRTQAANHQPILKTVKESDEDCQLRISDQMRETSDLEDTWDESLGAGCSQGIPSYSSSHHLFSGAAAPCQSSPMTRLGVSGEPSPCTSSGRNIPGVASAWRPPVSSSRVPFVSGGDGSLTSEPPPRWSVARTIAAKLAENRRLARELSKWEEEKLDRLIAIGEEASAQQDPDNELCRDAVVAVRHSATAVEEATGAFQIGLEKFLQRLISNTK</sequence>
<feature type="domain" description="Myb/SANT-like DNA-binding" evidence="5">
    <location>
        <begin position="121"/>
        <end position="186"/>
    </location>
</feature>
<evidence type="ECO:0000313" key="7">
    <source>
        <dbReference type="Proteomes" id="UP000308365"/>
    </source>
</evidence>
<dbReference type="PANTHER" id="PTHR47595:SF2">
    <property type="entry name" value="MYB_SANT-LIKE DNA-BINDING DOMAIN-CONTAINING PROTEIN 7"/>
    <property type="match status" value="1"/>
</dbReference>